<keyword evidence="1" id="KW-0732">Signal</keyword>
<feature type="signal peptide" evidence="1">
    <location>
        <begin position="1"/>
        <end position="26"/>
    </location>
</feature>
<accession>A0A4R1SBJ0</accession>
<feature type="chain" id="PRO_5020250713" evidence="1">
    <location>
        <begin position="27"/>
        <end position="286"/>
    </location>
</feature>
<dbReference type="EMBL" id="SLUN01000001">
    <property type="protein sequence ID" value="TCL76779.1"/>
    <property type="molecule type" value="Genomic_DNA"/>
</dbReference>
<organism evidence="2 3">
    <name type="scientific">Hydrogenispora ethanolica</name>
    <dbReference type="NCBI Taxonomy" id="1082276"/>
    <lineage>
        <taxon>Bacteria</taxon>
        <taxon>Bacillati</taxon>
        <taxon>Bacillota</taxon>
        <taxon>Hydrogenispora</taxon>
    </lineage>
</organism>
<sequence length="286" mass="29634">MRSLLPLQTIILTLLTLAFTARTASAALLEPYDKGAIDWEQGLIRVVGYGSPPSDRNGADGAPPAIWAAKADALRNALELVTQVRVNGSTTVAQLLLAGDLSVSGIEDYLNSGRFGEPRFAPGGICSITYLLPLGELSAKVAPVAGRAGRRTAALPPANAPMAPMAPLAYSGIIIDARRTGLSPALYPQILDSRGYLLYGPGLAQPAADPAQTIVAYSRSPEQAQSLPRIGNNPLFLTAAAAQAEPDGGTATDPVLGLRAARHFRAAVVQSDILGSLAVVIVIDAP</sequence>
<evidence type="ECO:0000313" key="2">
    <source>
        <dbReference type="EMBL" id="TCL76779.1"/>
    </source>
</evidence>
<dbReference type="Proteomes" id="UP000295008">
    <property type="component" value="Unassembled WGS sequence"/>
</dbReference>
<evidence type="ECO:0000256" key="1">
    <source>
        <dbReference type="SAM" id="SignalP"/>
    </source>
</evidence>
<dbReference type="OrthoDB" id="9813452at2"/>
<evidence type="ECO:0000313" key="3">
    <source>
        <dbReference type="Proteomes" id="UP000295008"/>
    </source>
</evidence>
<reference evidence="2 3" key="1">
    <citation type="submission" date="2019-03" db="EMBL/GenBank/DDBJ databases">
        <title>Genomic Encyclopedia of Type Strains, Phase IV (KMG-IV): sequencing the most valuable type-strain genomes for metagenomic binning, comparative biology and taxonomic classification.</title>
        <authorList>
            <person name="Goeker M."/>
        </authorList>
    </citation>
    <scope>NUCLEOTIDE SEQUENCE [LARGE SCALE GENOMIC DNA]</scope>
    <source>
        <strain evidence="2 3">LX-B</strain>
    </source>
</reference>
<name>A0A4R1SBJ0_HYDET</name>
<proteinExistence type="predicted"/>
<keyword evidence="3" id="KW-1185">Reference proteome</keyword>
<dbReference type="RefSeq" id="WP_132012181.1">
    <property type="nucleotide sequence ID" value="NZ_SLUN01000001.1"/>
</dbReference>
<comment type="caution">
    <text evidence="2">The sequence shown here is derived from an EMBL/GenBank/DDBJ whole genome shotgun (WGS) entry which is preliminary data.</text>
</comment>
<dbReference type="AlphaFoldDB" id="A0A4R1SBJ0"/>
<protein>
    <submittedName>
        <fullName evidence="2">Uncharacterized protein</fullName>
    </submittedName>
</protein>
<gene>
    <name evidence="2" type="ORF">EDC14_100159</name>
</gene>